<comment type="caution">
    <text evidence="1">The sequence shown here is derived from an EMBL/GenBank/DDBJ whole genome shotgun (WGS) entry which is preliminary data.</text>
</comment>
<dbReference type="AlphaFoldDB" id="X1CN14"/>
<organism evidence="1">
    <name type="scientific">marine sediment metagenome</name>
    <dbReference type="NCBI Taxonomy" id="412755"/>
    <lineage>
        <taxon>unclassified sequences</taxon>
        <taxon>metagenomes</taxon>
        <taxon>ecological metagenomes</taxon>
    </lineage>
</organism>
<protein>
    <submittedName>
        <fullName evidence="1">Uncharacterized protein</fullName>
    </submittedName>
</protein>
<sequence length="63" mass="7162">YLSVMENGEITDQSIGKALNISQSGIFCDKFDELFHKFVCVLIQNLGMESIRDNLRVNEPGRQ</sequence>
<proteinExistence type="predicted"/>
<reference evidence="1" key="1">
    <citation type="journal article" date="2014" name="Front. Microbiol.">
        <title>High frequency of phylogenetically diverse reductive dehalogenase-homologous genes in deep subseafloor sedimentary metagenomes.</title>
        <authorList>
            <person name="Kawai M."/>
            <person name="Futagami T."/>
            <person name="Toyoda A."/>
            <person name="Takaki Y."/>
            <person name="Nishi S."/>
            <person name="Hori S."/>
            <person name="Arai W."/>
            <person name="Tsubouchi T."/>
            <person name="Morono Y."/>
            <person name="Uchiyama I."/>
            <person name="Ito T."/>
            <person name="Fujiyama A."/>
            <person name="Inagaki F."/>
            <person name="Takami H."/>
        </authorList>
    </citation>
    <scope>NUCLEOTIDE SEQUENCE</scope>
    <source>
        <strain evidence="1">Expedition CK06-06</strain>
    </source>
</reference>
<name>X1CN14_9ZZZZ</name>
<evidence type="ECO:0000313" key="1">
    <source>
        <dbReference type="EMBL" id="GAG85626.1"/>
    </source>
</evidence>
<dbReference type="EMBL" id="BART01014165">
    <property type="protein sequence ID" value="GAG85626.1"/>
    <property type="molecule type" value="Genomic_DNA"/>
</dbReference>
<gene>
    <name evidence="1" type="ORF">S01H4_28469</name>
</gene>
<feature type="non-terminal residue" evidence="1">
    <location>
        <position position="1"/>
    </location>
</feature>
<accession>X1CN14</accession>